<dbReference type="InterPro" id="IPR000477">
    <property type="entry name" value="RT_dom"/>
</dbReference>
<protein>
    <recommendedName>
        <fullName evidence="2">Reverse transcriptase domain-containing protein</fullName>
    </recommendedName>
</protein>
<evidence type="ECO:0000256" key="1">
    <source>
        <dbReference type="SAM" id="MobiDB-lite"/>
    </source>
</evidence>
<keyword evidence="4" id="KW-1185">Reference proteome</keyword>
<dbReference type="InterPro" id="IPR036397">
    <property type="entry name" value="RNaseH_sf"/>
</dbReference>
<feature type="region of interest" description="Disordered" evidence="1">
    <location>
        <begin position="258"/>
        <end position="281"/>
    </location>
</feature>
<dbReference type="EMBL" id="CAJNIZ010043901">
    <property type="protein sequence ID" value="CAE7672255.1"/>
    <property type="molecule type" value="Genomic_DNA"/>
</dbReference>
<dbReference type="InterPro" id="IPR043502">
    <property type="entry name" value="DNA/RNA_pol_sf"/>
</dbReference>
<dbReference type="Pfam" id="PF03372">
    <property type="entry name" value="Exo_endo_phos"/>
    <property type="match status" value="1"/>
</dbReference>
<feature type="domain" description="Reverse transcriptase" evidence="2">
    <location>
        <begin position="504"/>
        <end position="749"/>
    </location>
</feature>
<dbReference type="PROSITE" id="PS51257">
    <property type="entry name" value="PROKAR_LIPOPROTEIN"/>
    <property type="match status" value="1"/>
</dbReference>
<sequence length="1288" mass="141891">MRDEDTCCDVLCLQELDVPVASVASFTAACRRYGLHVFMSEAMDGLHRTGILSKVPGRALTVEGIAAVRCTCALFEVVANGQYVKILLASIHACPSDPALALTETTLTVEALRATRLEWVLFGDFNLDPLLDKEMSQALSQGLAWHWDEPFSCCPATRGSGRRLDYALGTGRLFPAGAFQAWTFSDHAIVGYEVDLSEPCGARGPARRALCAEPVAVDKWRSRWGDGAEFLGLLSSGQVDEAWTLLSDAAEDVLCEEGVHSSSGEHGSRRSRSAPWKPFVGRQGSKAARGVESLVVVQLRRLHRRLLHLRANPWESGLRAVVRRQLRHLSMHIVDLRALPAHAPEAGADAVGELVAKMEDESCAHAMQCWRNRMREAPALLRAWIKRRAKEDIVASRPVPDAGSPIVQQAVHPVRVVAEAEQEWMRRWECDSSACNVDAVSRMLTAVPLYPPLRDWKPDLSGPMLFKVAKSMKGKAAGPDSWRIEDFLLLPEDFWHALSLLWAEVVTSGVIPRRWSEGRVVLIPKASTGMRPLTVLNVAWRIGAKALAASLRRWASSWASCRTLGGICRRSVRDVFLRVIDSLEVEENCYVQQDLSKFFDSVRIPQLLLTLQRFGAPPALCDLVRGFYASHWRVFSYMGTHGKQWKRITCGLAQGCPLSPVLVAVLMAAWSCNVEGAGAGGAGGVHTASFVDDRLVWSASAEALCGAMDRSNSFDEAYHLDCDVSKCHVGVRSGNEAGEALAAALGYSADGSLDLLGVRFALDSAQVPVVSRFVIAKARRLIHVIGLTPASLELKQLMMRTLVLPLATWAGGFARIEPEDLSALDSEATWLLGKRNVCDAARVVLCEVAGWESWPTFAYQQAALREAIRLQSVGPVWIEDAPLTLAARKWFDFLPVTKDVVRSLGWWPDPAGSFLYRSDSTGCVRQFQLGVDNRDVLFEWLRDHHRRQRLGRCIRVKTSLRREPEPQLAQGLDLPGPPANTLCLFRGHVEAWRSARDGLERATALAGGCTHWYKLKRSYDNGLGPLEEPLCLCGLKKPSRPHLLWFCPCTATFREGIDTPTTRLEERLLARSVPETPRPPIVVDYQDYVEDVAAIIDEKLSASPDSVLFVATDGSVVDTVAAWSLTFEDEQCFAQGVGAEDQTPHRAELEGLLALLRALDFCRGSGVLHVICDCKAALQVADGGGLERLMAGFFTALRGRLRDRLDVRLWWCPSHGKSAPARWLCPPCGEVRARRLNALADGAARQRAGLLAAGSARQRCAMLRRAAAEWERTTLTALRAVARVWMDA</sequence>
<name>A0A812W5Y4_SYMPI</name>
<dbReference type="PROSITE" id="PS50878">
    <property type="entry name" value="RT_POL"/>
    <property type="match status" value="1"/>
</dbReference>
<evidence type="ECO:0000313" key="4">
    <source>
        <dbReference type="Proteomes" id="UP000649617"/>
    </source>
</evidence>
<dbReference type="SUPFAM" id="SSF56672">
    <property type="entry name" value="DNA/RNA polymerases"/>
    <property type="match status" value="1"/>
</dbReference>
<comment type="caution">
    <text evidence="3">The sequence shown here is derived from an EMBL/GenBank/DDBJ whole genome shotgun (WGS) entry which is preliminary data.</text>
</comment>
<accession>A0A812W5Y4</accession>
<dbReference type="OrthoDB" id="420281at2759"/>
<dbReference type="Gene3D" id="3.60.10.10">
    <property type="entry name" value="Endonuclease/exonuclease/phosphatase"/>
    <property type="match status" value="1"/>
</dbReference>
<proteinExistence type="predicted"/>
<dbReference type="Pfam" id="PF00078">
    <property type="entry name" value="RVT_1"/>
    <property type="match status" value="1"/>
</dbReference>
<reference evidence="3" key="1">
    <citation type="submission" date="2021-02" db="EMBL/GenBank/DDBJ databases">
        <authorList>
            <person name="Dougan E. K."/>
            <person name="Rhodes N."/>
            <person name="Thang M."/>
            <person name="Chan C."/>
        </authorList>
    </citation>
    <scope>NUCLEOTIDE SEQUENCE</scope>
</reference>
<dbReference type="Gene3D" id="3.30.420.10">
    <property type="entry name" value="Ribonuclease H-like superfamily/Ribonuclease H"/>
    <property type="match status" value="1"/>
</dbReference>
<dbReference type="SUPFAM" id="SSF56219">
    <property type="entry name" value="DNase I-like"/>
    <property type="match status" value="1"/>
</dbReference>
<dbReference type="GO" id="GO:0003824">
    <property type="term" value="F:catalytic activity"/>
    <property type="evidence" value="ECO:0007669"/>
    <property type="project" value="InterPro"/>
</dbReference>
<dbReference type="PANTHER" id="PTHR19446">
    <property type="entry name" value="REVERSE TRANSCRIPTASES"/>
    <property type="match status" value="1"/>
</dbReference>
<dbReference type="SUPFAM" id="SSF53098">
    <property type="entry name" value="Ribonuclease H-like"/>
    <property type="match status" value="1"/>
</dbReference>
<organism evidence="3 4">
    <name type="scientific">Symbiodinium pilosum</name>
    <name type="common">Dinoflagellate</name>
    <dbReference type="NCBI Taxonomy" id="2952"/>
    <lineage>
        <taxon>Eukaryota</taxon>
        <taxon>Sar</taxon>
        <taxon>Alveolata</taxon>
        <taxon>Dinophyceae</taxon>
        <taxon>Suessiales</taxon>
        <taxon>Symbiodiniaceae</taxon>
        <taxon>Symbiodinium</taxon>
    </lineage>
</organism>
<dbReference type="Proteomes" id="UP000649617">
    <property type="component" value="Unassembled WGS sequence"/>
</dbReference>
<evidence type="ECO:0000313" key="3">
    <source>
        <dbReference type="EMBL" id="CAE7672255.1"/>
    </source>
</evidence>
<dbReference type="InterPro" id="IPR012337">
    <property type="entry name" value="RNaseH-like_sf"/>
</dbReference>
<dbReference type="GO" id="GO:0003676">
    <property type="term" value="F:nucleic acid binding"/>
    <property type="evidence" value="ECO:0007669"/>
    <property type="project" value="InterPro"/>
</dbReference>
<dbReference type="InterPro" id="IPR036691">
    <property type="entry name" value="Endo/exonu/phosph_ase_sf"/>
</dbReference>
<gene>
    <name evidence="3" type="ORF">SPIL2461_LOCUS18564</name>
</gene>
<evidence type="ECO:0000259" key="2">
    <source>
        <dbReference type="PROSITE" id="PS50878"/>
    </source>
</evidence>
<dbReference type="InterPro" id="IPR005135">
    <property type="entry name" value="Endo/exonuclease/phosphatase"/>
</dbReference>